<dbReference type="OrthoDB" id="10009520at2759"/>
<feature type="transmembrane region" description="Helical" evidence="6">
    <location>
        <begin position="101"/>
        <end position="121"/>
    </location>
</feature>
<evidence type="ECO:0000256" key="2">
    <source>
        <dbReference type="ARBA" id="ARBA00022771"/>
    </source>
</evidence>
<keyword evidence="6" id="KW-0812">Transmembrane</keyword>
<evidence type="ECO:0000256" key="5">
    <source>
        <dbReference type="SAM" id="MobiDB-lite"/>
    </source>
</evidence>
<keyword evidence="1" id="KW-0479">Metal-binding</keyword>
<dbReference type="PROSITE" id="PS50089">
    <property type="entry name" value="ZF_RING_2"/>
    <property type="match status" value="1"/>
</dbReference>
<evidence type="ECO:0000256" key="3">
    <source>
        <dbReference type="ARBA" id="ARBA00022833"/>
    </source>
</evidence>
<keyword evidence="3" id="KW-0862">Zinc</keyword>
<dbReference type="InterPro" id="IPR001841">
    <property type="entry name" value="Znf_RING"/>
</dbReference>
<dbReference type="EMBL" id="BNJQ01000040">
    <property type="protein sequence ID" value="GHP12243.1"/>
    <property type="molecule type" value="Genomic_DNA"/>
</dbReference>
<evidence type="ECO:0000256" key="4">
    <source>
        <dbReference type="PROSITE-ProRule" id="PRU00175"/>
    </source>
</evidence>
<evidence type="ECO:0000256" key="1">
    <source>
        <dbReference type="ARBA" id="ARBA00022723"/>
    </source>
</evidence>
<feature type="domain" description="RING-type" evidence="7">
    <location>
        <begin position="355"/>
        <end position="401"/>
    </location>
</feature>
<evidence type="ECO:0000256" key="6">
    <source>
        <dbReference type="SAM" id="Phobius"/>
    </source>
</evidence>
<keyword evidence="6" id="KW-0472">Membrane</keyword>
<evidence type="ECO:0000313" key="9">
    <source>
        <dbReference type="Proteomes" id="UP000660262"/>
    </source>
</evidence>
<keyword evidence="6" id="KW-1133">Transmembrane helix</keyword>
<keyword evidence="2 4" id="KW-0863">Zinc-finger</keyword>
<reference evidence="8" key="1">
    <citation type="submission" date="2020-10" db="EMBL/GenBank/DDBJ databases">
        <title>Unveiling of a novel bifunctional photoreceptor, Dualchrome1, isolated from a cosmopolitan green alga.</title>
        <authorList>
            <person name="Suzuki S."/>
            <person name="Kawachi M."/>
        </authorList>
    </citation>
    <scope>NUCLEOTIDE SEQUENCE</scope>
    <source>
        <strain evidence="8">NIES 2893</strain>
    </source>
</reference>
<dbReference type="PROSITE" id="PS00518">
    <property type="entry name" value="ZF_RING_1"/>
    <property type="match status" value="1"/>
</dbReference>
<feature type="transmembrane region" description="Helical" evidence="6">
    <location>
        <begin position="133"/>
        <end position="153"/>
    </location>
</feature>
<accession>A0A830HZP6</accession>
<dbReference type="GO" id="GO:0008270">
    <property type="term" value="F:zinc ion binding"/>
    <property type="evidence" value="ECO:0007669"/>
    <property type="project" value="UniProtKB-KW"/>
</dbReference>
<dbReference type="Proteomes" id="UP000660262">
    <property type="component" value="Unassembled WGS sequence"/>
</dbReference>
<proteinExistence type="predicted"/>
<sequence>MASSLGGYTASTHRHRPHAGLDKTQLEHARIDGQLTRANSGLAAGVSAGTGVLHEGVAAAPLDDDDNRLTRHPKGSAVGALRSIAYAFQTTASLSSRRRRLLALASLALLTATLVVVAAVLTSVARALAAGRIGHGGLLASVVAAAFAAYVTWNEGWRTPALRSQAAELRLQTRRLVDARRQAGLHRLEAEVFRRRRGDWPQPPHSGALAALASATGATRGKFAALSAAPRAARREVDYRRFALACAARIVDDAAAASLGRISGADGAGAATDVQKRLAWLFQQLSLAGPRPDADPELYHCLHQTMDSMDTPAHGGSIGGIPESSPLLDVGLPRAGSSGNFGGGSATTTPRGFYCRLCLGWQKDASRGTFLECGHPLCPSCVCSLVDAVAGGSVAAPVACPAGCDACLSPNLARSAYFGVPHANGSSSSANATKTGAERAPATLAPVALVSSPSPRVVEMWERFERMHDVRTTLGQSAPHSRGLGSELAKAQKALKSAAS</sequence>
<comment type="caution">
    <text evidence="8">The sequence shown here is derived from an EMBL/GenBank/DDBJ whole genome shotgun (WGS) entry which is preliminary data.</text>
</comment>
<feature type="region of interest" description="Disordered" evidence="5">
    <location>
        <begin position="1"/>
        <end position="20"/>
    </location>
</feature>
<evidence type="ECO:0000313" key="8">
    <source>
        <dbReference type="EMBL" id="GHP12243.1"/>
    </source>
</evidence>
<evidence type="ECO:0000259" key="7">
    <source>
        <dbReference type="PROSITE" id="PS50089"/>
    </source>
</evidence>
<name>A0A830HZP6_9CHLO</name>
<dbReference type="AlphaFoldDB" id="A0A830HZP6"/>
<protein>
    <recommendedName>
        <fullName evidence="7">RING-type domain-containing protein</fullName>
    </recommendedName>
</protein>
<organism evidence="8 9">
    <name type="scientific">Pycnococcus provasolii</name>
    <dbReference type="NCBI Taxonomy" id="41880"/>
    <lineage>
        <taxon>Eukaryota</taxon>
        <taxon>Viridiplantae</taxon>
        <taxon>Chlorophyta</taxon>
        <taxon>Pseudoscourfieldiophyceae</taxon>
        <taxon>Pseudoscourfieldiales</taxon>
        <taxon>Pycnococcaceae</taxon>
        <taxon>Pycnococcus</taxon>
    </lineage>
</organism>
<dbReference type="InterPro" id="IPR017907">
    <property type="entry name" value="Znf_RING_CS"/>
</dbReference>
<dbReference type="SUPFAM" id="SSF57850">
    <property type="entry name" value="RING/U-box"/>
    <property type="match status" value="1"/>
</dbReference>
<gene>
    <name evidence="8" type="ORF">PPROV_001097100</name>
</gene>
<keyword evidence="9" id="KW-1185">Reference proteome</keyword>